<evidence type="ECO:0000313" key="4">
    <source>
        <dbReference type="Proteomes" id="UP000187822"/>
    </source>
</evidence>
<feature type="transmembrane region" description="Helical" evidence="1">
    <location>
        <begin position="5"/>
        <end position="23"/>
    </location>
</feature>
<sequence length="152" mass="17170">MKLTSVLGGVALLSFYIFIVVYYKFILFYIIDLIPVLALGGFLLVSGARSKSVKNIKRKSDQSIFDGIMNIGLEKIRKGDLTVDETTFSVIMNKISKFIVEQHEVPEFGFNSLYLKSGTEPEAEDLENKIKNLGISCKVIQDRGKYYVMIEL</sequence>
<dbReference type="RefSeq" id="WP_077076689.1">
    <property type="nucleotide sequence ID" value="NZ_LT671858.1"/>
</dbReference>
<dbReference type="Proteomes" id="UP000195607">
    <property type="component" value="Chromosome I"/>
</dbReference>
<accession>A0A1N5WKI2</accession>
<evidence type="ECO:0000313" key="5">
    <source>
        <dbReference type="Proteomes" id="UP000195607"/>
    </source>
</evidence>
<dbReference type="STRING" id="1673428.CPM_1810"/>
<dbReference type="KEGG" id="cdiv:CPM_1810"/>
<dbReference type="Proteomes" id="UP000187822">
    <property type="component" value="Chromosome I"/>
</dbReference>
<evidence type="ECO:0000313" key="3">
    <source>
        <dbReference type="EMBL" id="SJK85588.1"/>
    </source>
</evidence>
<protein>
    <submittedName>
        <fullName evidence="2">Membrane protein</fullName>
    </submittedName>
</protein>
<proteinExistence type="predicted"/>
<keyword evidence="1" id="KW-0812">Transmembrane</keyword>
<dbReference type="EMBL" id="LT671858">
    <property type="protein sequence ID" value="SIM85588.1"/>
    <property type="molecule type" value="Genomic_DNA"/>
</dbReference>
<feature type="transmembrane region" description="Helical" evidence="1">
    <location>
        <begin position="29"/>
        <end position="48"/>
    </location>
</feature>
<name>A0A1N5WKI2_9ARCH</name>
<reference evidence="2 5" key="1">
    <citation type="submission" date="2016-04" db="EMBL/GenBank/DDBJ databases">
        <authorList>
            <person name="Evans L.H."/>
            <person name="Alamgir A."/>
            <person name="Owens N."/>
            <person name="Weber N.D."/>
            <person name="Virtaneva K."/>
            <person name="Barbian K."/>
            <person name="Babar A."/>
            <person name="Rosenke K."/>
        </authorList>
    </citation>
    <scope>NUCLEOTIDE SEQUENCE [LARGE SCALE GENOMIC DNA]</scope>
    <source>
        <strain evidence="2">S5</strain>
        <strain evidence="5">S5(T) (JCM 30642 \VKM B-2941)</strain>
    </source>
</reference>
<dbReference type="AlphaFoldDB" id="A0A1N5WKI2"/>
<dbReference type="EMBL" id="LT719092">
    <property type="protein sequence ID" value="SJK85588.1"/>
    <property type="molecule type" value="Genomic_DNA"/>
</dbReference>
<keyword evidence="1" id="KW-1133">Transmembrane helix</keyword>
<keyword evidence="1" id="KW-0472">Membrane</keyword>
<evidence type="ECO:0000256" key="1">
    <source>
        <dbReference type="SAM" id="Phobius"/>
    </source>
</evidence>
<evidence type="ECO:0000313" key="2">
    <source>
        <dbReference type="EMBL" id="SIM85588.1"/>
    </source>
</evidence>
<gene>
    <name evidence="3" type="ORF">CPM_1810</name>
    <name evidence="2" type="ORF">CSP5_1871</name>
</gene>
<organism evidence="2 5">
    <name type="scientific">Cuniculiplasma divulgatum</name>
    <dbReference type="NCBI Taxonomy" id="1673428"/>
    <lineage>
        <taxon>Archaea</taxon>
        <taxon>Methanobacteriati</taxon>
        <taxon>Thermoplasmatota</taxon>
        <taxon>Thermoplasmata</taxon>
        <taxon>Thermoplasmatales</taxon>
        <taxon>Cuniculiplasmataceae</taxon>
        <taxon>Cuniculiplasma</taxon>
    </lineage>
</organism>
<dbReference type="GeneID" id="41589108"/>
<reference evidence="4" key="2">
    <citation type="submission" date="2016-06" db="EMBL/GenBank/DDBJ databases">
        <authorList>
            <person name="Toshchakov V.S."/>
        </authorList>
    </citation>
    <scope>NUCLEOTIDE SEQUENCE [LARGE SCALE GENOMIC DNA]</scope>
    <source>
        <strain>PM4 (JCM 30641</strain>
        <strain evidence="4">\VKM B-2940)</strain>
    </source>
</reference>
<reference evidence="3" key="3">
    <citation type="submission" date="2016-06" db="EMBL/GenBank/DDBJ databases">
        <authorList>
            <person name="Olsen C.W."/>
            <person name="Carey S."/>
            <person name="Hinshaw L."/>
            <person name="Karasin A.I."/>
        </authorList>
    </citation>
    <scope>NUCLEOTIDE SEQUENCE [LARGE SCALE GENOMIC DNA]</scope>
    <source>
        <strain evidence="3">PM4</strain>
    </source>
</reference>
<keyword evidence="4" id="KW-1185">Reference proteome</keyword>